<dbReference type="Proteomes" id="UP000587070">
    <property type="component" value="Unassembled WGS sequence"/>
</dbReference>
<evidence type="ECO:0000313" key="2">
    <source>
        <dbReference type="EMBL" id="MBB4247202.1"/>
    </source>
</evidence>
<evidence type="ECO:0000256" key="1">
    <source>
        <dbReference type="SAM" id="SignalP"/>
    </source>
</evidence>
<feature type="signal peptide" evidence="1">
    <location>
        <begin position="1"/>
        <end position="30"/>
    </location>
</feature>
<evidence type="ECO:0008006" key="4">
    <source>
        <dbReference type="Google" id="ProtNLM"/>
    </source>
</evidence>
<dbReference type="RefSeq" id="WP_153115698.1">
    <property type="nucleotide sequence ID" value="NZ_JACIGE010000004.1"/>
</dbReference>
<dbReference type="InterPro" id="IPR017853">
    <property type="entry name" value="GH"/>
</dbReference>
<gene>
    <name evidence="2" type="ORF">GGD90_001568</name>
</gene>
<dbReference type="PANTHER" id="PTHR12631">
    <property type="entry name" value="ALPHA-L-IDURONIDASE"/>
    <property type="match status" value="1"/>
</dbReference>
<dbReference type="AlphaFoldDB" id="A0A840GF81"/>
<keyword evidence="1" id="KW-0732">Signal</keyword>
<dbReference type="GO" id="GO:0004553">
    <property type="term" value="F:hydrolase activity, hydrolyzing O-glycosyl compounds"/>
    <property type="evidence" value="ECO:0007669"/>
    <property type="project" value="TreeGrafter"/>
</dbReference>
<comment type="caution">
    <text evidence="2">The sequence shown here is derived from an EMBL/GenBank/DDBJ whole genome shotgun (WGS) entry which is preliminary data.</text>
</comment>
<protein>
    <recommendedName>
        <fullName evidence="4">Asl1-like glycosyl hydrolase catalytic domain-containing protein</fullName>
    </recommendedName>
</protein>
<dbReference type="OrthoDB" id="912485at2"/>
<keyword evidence="3" id="KW-1185">Reference proteome</keyword>
<dbReference type="EMBL" id="JACIGE010000004">
    <property type="protein sequence ID" value="MBB4247202.1"/>
    <property type="molecule type" value="Genomic_DNA"/>
</dbReference>
<dbReference type="InterPro" id="IPR051923">
    <property type="entry name" value="Glycosyl_Hydrolase_39"/>
</dbReference>
<dbReference type="Gene3D" id="3.20.20.80">
    <property type="entry name" value="Glycosidases"/>
    <property type="match status" value="1"/>
</dbReference>
<name>A0A840GF81_RHOTE</name>
<accession>A0A840GF81</accession>
<dbReference type="PANTHER" id="PTHR12631:SF10">
    <property type="entry name" value="BETA-XYLOSIDASE-LIKE PROTEIN-RELATED"/>
    <property type="match status" value="1"/>
</dbReference>
<sequence>MKFHSFLSAHFLSGMLAGAFALFLAASSSADESSRDPYFGLHMHRADSGTAWPKAAFGAWRLWDAGVAWPDLQPAPGQWDFTRLDRYVAFGQRFGVDILLPLGLSPAWASARPAEKSSYRPGWAAEPADIENWRLYVRTLAERYRGRIRHYEVWNEMNDKGFYTGSVDKMVELTCEAHRILHEVSPDNRLISPSLIGAGSEPEQFENFLRKGGKACVDVIGYHFYVPHREPEEIVPLIGRVRAAMVRQGLSSLPLWNTESGWWLENGDGTLQAGADPRWRRVRLDEGAAVVARSLILGRAAGLERFYWYAWDNYILGLTEVSTGALKPAGVAYGTLIRWLSFATPKCKETRGTWVCALPPVGGHTRRIVWQADGRSASFAPLGEQVLAVERLDGSRSPVGSVPQASVAVFYEPQLIVSAPGKP</sequence>
<organism evidence="2 3">
    <name type="scientific">Rhodocyclus tenuis</name>
    <name type="common">Rhodospirillum tenue</name>
    <dbReference type="NCBI Taxonomy" id="1066"/>
    <lineage>
        <taxon>Bacteria</taxon>
        <taxon>Pseudomonadati</taxon>
        <taxon>Pseudomonadota</taxon>
        <taxon>Betaproteobacteria</taxon>
        <taxon>Rhodocyclales</taxon>
        <taxon>Rhodocyclaceae</taxon>
        <taxon>Rhodocyclus</taxon>
    </lineage>
</organism>
<evidence type="ECO:0000313" key="3">
    <source>
        <dbReference type="Proteomes" id="UP000587070"/>
    </source>
</evidence>
<reference evidence="2 3" key="1">
    <citation type="submission" date="2020-08" db="EMBL/GenBank/DDBJ databases">
        <title>Genome sequencing of Purple Non-Sulfur Bacteria from various extreme environments.</title>
        <authorList>
            <person name="Mayer M."/>
        </authorList>
    </citation>
    <scope>NUCLEOTIDE SEQUENCE [LARGE SCALE GENOMIC DNA]</scope>
    <source>
        <strain evidence="2 3">2761</strain>
    </source>
</reference>
<proteinExistence type="predicted"/>
<dbReference type="SUPFAM" id="SSF51445">
    <property type="entry name" value="(Trans)glycosidases"/>
    <property type="match status" value="1"/>
</dbReference>
<feature type="chain" id="PRO_5032695058" description="Asl1-like glycosyl hydrolase catalytic domain-containing protein" evidence="1">
    <location>
        <begin position="31"/>
        <end position="423"/>
    </location>
</feature>